<dbReference type="EMBL" id="GBRH01228790">
    <property type="protein sequence ID" value="JAD69105.1"/>
    <property type="molecule type" value="Transcribed_RNA"/>
</dbReference>
<reference evidence="1" key="2">
    <citation type="journal article" date="2015" name="Data Brief">
        <title>Shoot transcriptome of the giant reed, Arundo donax.</title>
        <authorList>
            <person name="Barrero R.A."/>
            <person name="Guerrero F.D."/>
            <person name="Moolhuijzen P."/>
            <person name="Goolsby J.A."/>
            <person name="Tidwell J."/>
            <person name="Bellgard S.E."/>
            <person name="Bellgard M.I."/>
        </authorList>
    </citation>
    <scope>NUCLEOTIDE SEQUENCE</scope>
    <source>
        <tissue evidence="1">Shoot tissue taken approximately 20 cm above the soil surface</tissue>
    </source>
</reference>
<accession>A0A0A9C6V8</accession>
<name>A0A0A9C6V8_ARUDO</name>
<reference evidence="1" key="1">
    <citation type="submission" date="2014-09" db="EMBL/GenBank/DDBJ databases">
        <authorList>
            <person name="Magalhaes I.L.F."/>
            <person name="Oliveira U."/>
            <person name="Santos F.R."/>
            <person name="Vidigal T.H.D.A."/>
            <person name="Brescovit A.D."/>
            <person name="Santos A.J."/>
        </authorList>
    </citation>
    <scope>NUCLEOTIDE SEQUENCE</scope>
    <source>
        <tissue evidence="1">Shoot tissue taken approximately 20 cm above the soil surface</tissue>
    </source>
</reference>
<protein>
    <submittedName>
        <fullName evidence="1">Uncharacterized protein</fullName>
    </submittedName>
</protein>
<sequence length="19" mass="2177">MIARRELVHPSTNIRAKAI</sequence>
<organism evidence="1">
    <name type="scientific">Arundo donax</name>
    <name type="common">Giant reed</name>
    <name type="synonym">Donax arundinaceus</name>
    <dbReference type="NCBI Taxonomy" id="35708"/>
    <lineage>
        <taxon>Eukaryota</taxon>
        <taxon>Viridiplantae</taxon>
        <taxon>Streptophyta</taxon>
        <taxon>Embryophyta</taxon>
        <taxon>Tracheophyta</taxon>
        <taxon>Spermatophyta</taxon>
        <taxon>Magnoliopsida</taxon>
        <taxon>Liliopsida</taxon>
        <taxon>Poales</taxon>
        <taxon>Poaceae</taxon>
        <taxon>PACMAD clade</taxon>
        <taxon>Arundinoideae</taxon>
        <taxon>Arundineae</taxon>
        <taxon>Arundo</taxon>
    </lineage>
</organism>
<proteinExistence type="predicted"/>
<evidence type="ECO:0000313" key="1">
    <source>
        <dbReference type="EMBL" id="JAD69105.1"/>
    </source>
</evidence>
<dbReference type="AlphaFoldDB" id="A0A0A9C6V8"/>